<sequence length="527" mass="60840">MKKEYFIFYVILSLLVLKSNAQEQSNPDKKVPVIIPYLGEKLIIKPSTIEQLKKTALIYRYEMDALLIDLNTRDSTSDRKNYDNALEFKKLISGKNINLVTIFNKRVALKEQVFYNNKMLNILFADEVASYATTSSDLSLNRYYAGLDSDDGSLSFSMNYNSREDNKLKPLRWLLSAGFKATSDEKFATIFKNGKFENNDLAVTGKVTLIGNGTIVFSSSERSKEKKDTDQKKDSLEKFVYEPKTTPKPVYKRTEIIRNFRRELLVHYEEKIRQYAENDYSKDLDSLNLLFNKDYNQKEDIKKKTEEFIESKYVDYYGKIADEEISYMKKNKLYRRLSSFWFTFDFNAPIGEKTYTTTATKESPATSEIKFYQLKANLTSTIFWKFSGRQSLYATGRLSAFNNNNIIADEIKTSTFQTIYTQSPNQQAIVTEDKDVYVLPSGYQNFVTGSAKMEVVYFVLDWIGISPAAEKNFGQYYHPINLKIGIPLSLKDKDGKASVNLEPQYKRVNNTDLYGISASFFLGKFLN</sequence>
<protein>
    <submittedName>
        <fullName evidence="1">Uncharacterized protein</fullName>
    </submittedName>
</protein>
<dbReference type="RefSeq" id="WP_207296764.1">
    <property type="nucleotide sequence ID" value="NZ_CP071448.1"/>
</dbReference>
<name>A0ABX7QF25_9FLAO</name>
<dbReference type="Proteomes" id="UP000663440">
    <property type="component" value="Chromosome"/>
</dbReference>
<reference evidence="1 2" key="1">
    <citation type="submission" date="2021-03" db="EMBL/GenBank/DDBJ databases">
        <title>Flavobacterium kribbensis sp. nov, an endophytic bacteria, isolated from soybean.</title>
        <authorList>
            <person name="Lee J."/>
            <person name="Seo J."/>
        </authorList>
    </citation>
    <scope>NUCLEOTIDE SEQUENCE [LARGE SCALE GENOMIC DNA]</scope>
    <source>
        <strain evidence="1 2">BB8</strain>
    </source>
</reference>
<proteinExistence type="predicted"/>
<evidence type="ECO:0000313" key="2">
    <source>
        <dbReference type="Proteomes" id="UP000663440"/>
    </source>
</evidence>
<dbReference type="EMBL" id="CP071448">
    <property type="protein sequence ID" value="QSW89577.1"/>
    <property type="molecule type" value="Genomic_DNA"/>
</dbReference>
<accession>A0ABX7QF25</accession>
<keyword evidence="2" id="KW-1185">Reference proteome</keyword>
<evidence type="ECO:0000313" key="1">
    <source>
        <dbReference type="EMBL" id="QSW89577.1"/>
    </source>
</evidence>
<gene>
    <name evidence="1" type="ORF">J0383_01875</name>
</gene>
<organism evidence="1 2">
    <name type="scientific">Flavobacterium endoglycinae</name>
    <dbReference type="NCBI Taxonomy" id="2816357"/>
    <lineage>
        <taxon>Bacteria</taxon>
        <taxon>Pseudomonadati</taxon>
        <taxon>Bacteroidota</taxon>
        <taxon>Flavobacteriia</taxon>
        <taxon>Flavobacteriales</taxon>
        <taxon>Flavobacteriaceae</taxon>
        <taxon>Flavobacterium</taxon>
    </lineage>
</organism>